<feature type="signal peptide" evidence="3">
    <location>
        <begin position="1"/>
        <end position="29"/>
    </location>
</feature>
<accession>A0A1Z1W5T5</accession>
<evidence type="ECO:0000313" key="5">
    <source>
        <dbReference type="Proteomes" id="UP000195880"/>
    </source>
</evidence>
<feature type="chain" id="PRO_5011265354" description="Gram-positive cocci surface proteins LPxTG domain-containing protein" evidence="3">
    <location>
        <begin position="30"/>
        <end position="160"/>
    </location>
</feature>
<name>A0A1Z1W5T5_9ACTN</name>
<feature type="transmembrane region" description="Helical" evidence="2">
    <location>
        <begin position="130"/>
        <end position="150"/>
    </location>
</feature>
<sequence>MSHRARRPQRSTSLRAAFFATAVAGGVLAAPSATAFASDTPPKPKPTVSEPAPEDVVKKKRAAEDAKQKAPGAVPRGGVAAGDKPDTPAVREAKPTPKPVSDEARKRLAQPPKGGVAAGERPESGSDNTATLIGSAAGIGLLAGASTMVLRRRAAVRQQG</sequence>
<dbReference type="KEGG" id="salf:SMD44_01165"/>
<evidence type="ECO:0000256" key="3">
    <source>
        <dbReference type="SAM" id="SignalP"/>
    </source>
</evidence>
<dbReference type="AlphaFoldDB" id="A0A1Z1W5T5"/>
<reference evidence="4 5" key="1">
    <citation type="submission" date="2017-05" db="EMBL/GenBank/DDBJ databases">
        <title>Streptomyces alboflavus Genome sequencing and assembly.</title>
        <authorList>
            <person name="Wang Y."/>
            <person name="Du B."/>
            <person name="Ding Y."/>
            <person name="Liu H."/>
            <person name="Hou Q."/>
            <person name="Liu K."/>
            <person name="Wang C."/>
            <person name="Yao L."/>
        </authorList>
    </citation>
    <scope>NUCLEOTIDE SEQUENCE [LARGE SCALE GENOMIC DNA]</scope>
    <source>
        <strain evidence="4 5">MDJK44</strain>
    </source>
</reference>
<organism evidence="4 5">
    <name type="scientific">Streptomyces alboflavus</name>
    <dbReference type="NCBI Taxonomy" id="67267"/>
    <lineage>
        <taxon>Bacteria</taxon>
        <taxon>Bacillati</taxon>
        <taxon>Actinomycetota</taxon>
        <taxon>Actinomycetes</taxon>
        <taxon>Kitasatosporales</taxon>
        <taxon>Streptomycetaceae</taxon>
        <taxon>Streptomyces</taxon>
    </lineage>
</organism>
<keyword evidence="2" id="KW-0472">Membrane</keyword>
<protein>
    <recommendedName>
        <fullName evidence="6">Gram-positive cocci surface proteins LPxTG domain-containing protein</fullName>
    </recommendedName>
</protein>
<evidence type="ECO:0000256" key="1">
    <source>
        <dbReference type="SAM" id="MobiDB-lite"/>
    </source>
</evidence>
<keyword evidence="5" id="KW-1185">Reference proteome</keyword>
<dbReference type="Proteomes" id="UP000195880">
    <property type="component" value="Chromosome"/>
</dbReference>
<feature type="compositionally biased region" description="Basic and acidic residues" evidence="1">
    <location>
        <begin position="83"/>
        <end position="106"/>
    </location>
</feature>
<feature type="compositionally biased region" description="Low complexity" evidence="1">
    <location>
        <begin position="70"/>
        <end position="82"/>
    </location>
</feature>
<evidence type="ECO:0000313" key="4">
    <source>
        <dbReference type="EMBL" id="ARX81767.1"/>
    </source>
</evidence>
<dbReference type="EMBL" id="CP021748">
    <property type="protein sequence ID" value="ARX81767.1"/>
    <property type="molecule type" value="Genomic_DNA"/>
</dbReference>
<keyword evidence="2" id="KW-0812">Transmembrane</keyword>
<keyword evidence="2" id="KW-1133">Transmembrane helix</keyword>
<dbReference type="STRING" id="67267.GCA_000716675_06369"/>
<proteinExistence type="predicted"/>
<keyword evidence="3" id="KW-0732">Signal</keyword>
<evidence type="ECO:0008006" key="6">
    <source>
        <dbReference type="Google" id="ProtNLM"/>
    </source>
</evidence>
<gene>
    <name evidence="4" type="ORF">SMD44_01165</name>
</gene>
<dbReference type="RefSeq" id="WP_030362427.1">
    <property type="nucleotide sequence ID" value="NZ_CP021748.1"/>
</dbReference>
<evidence type="ECO:0000256" key="2">
    <source>
        <dbReference type="SAM" id="Phobius"/>
    </source>
</evidence>
<feature type="region of interest" description="Disordered" evidence="1">
    <location>
        <begin position="34"/>
        <end position="131"/>
    </location>
</feature>